<dbReference type="GO" id="GO:0003677">
    <property type="term" value="F:DNA binding"/>
    <property type="evidence" value="ECO:0007669"/>
    <property type="project" value="UniProtKB-KW"/>
</dbReference>
<dbReference type="Pfam" id="PF13411">
    <property type="entry name" value="MerR_1"/>
    <property type="match status" value="1"/>
</dbReference>
<proteinExistence type="predicted"/>
<dbReference type="SMART" id="SM00422">
    <property type="entry name" value="HTH_MERR"/>
    <property type="match status" value="1"/>
</dbReference>
<protein>
    <submittedName>
        <fullName evidence="3">MerR family transcriptional regulator</fullName>
    </submittedName>
</protein>
<accession>A0AAI9IFX2</accession>
<dbReference type="GO" id="GO:0003700">
    <property type="term" value="F:DNA-binding transcription factor activity"/>
    <property type="evidence" value="ECO:0007669"/>
    <property type="project" value="InterPro"/>
</dbReference>
<organism evidence="3 4">
    <name type="scientific">Herbaspirillum frisingense GSF30</name>
    <dbReference type="NCBI Taxonomy" id="864073"/>
    <lineage>
        <taxon>Bacteria</taxon>
        <taxon>Pseudomonadati</taxon>
        <taxon>Pseudomonadota</taxon>
        <taxon>Betaproteobacteria</taxon>
        <taxon>Burkholderiales</taxon>
        <taxon>Oxalobacteraceae</taxon>
        <taxon>Herbaspirillum</taxon>
    </lineage>
</organism>
<keyword evidence="1" id="KW-0238">DNA-binding</keyword>
<dbReference type="InterPro" id="IPR000551">
    <property type="entry name" value="MerR-type_HTH_dom"/>
</dbReference>
<evidence type="ECO:0000313" key="3">
    <source>
        <dbReference type="EMBL" id="EOA05371.1"/>
    </source>
</evidence>
<dbReference type="InterPro" id="IPR047057">
    <property type="entry name" value="MerR_fam"/>
</dbReference>
<dbReference type="PANTHER" id="PTHR30204">
    <property type="entry name" value="REDOX-CYCLING DRUG-SENSING TRANSCRIPTIONAL ACTIVATOR SOXR"/>
    <property type="match status" value="1"/>
</dbReference>
<dbReference type="SUPFAM" id="SSF46955">
    <property type="entry name" value="Putative DNA-binding domain"/>
    <property type="match status" value="1"/>
</dbReference>
<name>A0AAI9IFX2_9BURK</name>
<gene>
    <name evidence="3" type="ORF">HFRIS_008146</name>
</gene>
<comment type="caution">
    <text evidence="3">The sequence shown here is derived from an EMBL/GenBank/DDBJ whole genome shotgun (WGS) entry which is preliminary data.</text>
</comment>
<feature type="domain" description="HTH merR-type" evidence="2">
    <location>
        <begin position="4"/>
        <end position="73"/>
    </location>
</feature>
<dbReference type="PRINTS" id="PR00040">
    <property type="entry name" value="HTHMERR"/>
</dbReference>
<evidence type="ECO:0000256" key="1">
    <source>
        <dbReference type="ARBA" id="ARBA00023125"/>
    </source>
</evidence>
<dbReference type="PROSITE" id="PS50937">
    <property type="entry name" value="HTH_MERR_2"/>
    <property type="match status" value="1"/>
</dbReference>
<dbReference type="Proteomes" id="UP000006772">
    <property type="component" value="Unassembled WGS sequence"/>
</dbReference>
<dbReference type="InterPro" id="IPR009061">
    <property type="entry name" value="DNA-bd_dom_put_sf"/>
</dbReference>
<reference evidence="3 4" key="1">
    <citation type="journal article" date="2013" name="Front. Microbiol.">
        <title>The genome of the endophytic bacterium H. frisingense GSF30(T) identifies diverse strategies in the Herbaspirillum genus to interact with plants.</title>
        <authorList>
            <person name="Straub D."/>
            <person name="Rothballer M."/>
            <person name="Hartmann A."/>
            <person name="Ludewig U."/>
        </authorList>
    </citation>
    <scope>NUCLEOTIDE SEQUENCE [LARGE SCALE GENOMIC DNA]</scope>
    <source>
        <strain evidence="3 4">GSF30</strain>
    </source>
</reference>
<dbReference type="PROSITE" id="PS00552">
    <property type="entry name" value="HTH_MERR_1"/>
    <property type="match status" value="1"/>
</dbReference>
<evidence type="ECO:0000259" key="2">
    <source>
        <dbReference type="PROSITE" id="PS50937"/>
    </source>
</evidence>
<dbReference type="AlphaFoldDB" id="A0AAI9IFX2"/>
<sequence>MTSSLTIAQAAAATGLSVHTLRYYERIGLLDPVERRDNRHRRYTQEDLNWIAFLKKLKATGLPVRAMLRYAELRRDGNTVESVMERKAMLQAHTLSVQQTLAELQENLAVLHHKLALYDTLEQQARMAPAIPAGLPRPASTKERIAP</sequence>
<dbReference type="Gene3D" id="1.10.1660.10">
    <property type="match status" value="1"/>
</dbReference>
<dbReference type="RefSeq" id="WP_006462811.1">
    <property type="nucleotide sequence ID" value="NZ_AEEC02000008.1"/>
</dbReference>
<evidence type="ECO:0000313" key="4">
    <source>
        <dbReference type="Proteomes" id="UP000006772"/>
    </source>
</evidence>
<dbReference type="PANTHER" id="PTHR30204:SF98">
    <property type="entry name" value="HTH-TYPE TRANSCRIPTIONAL REGULATOR ADHR"/>
    <property type="match status" value="1"/>
</dbReference>
<dbReference type="CDD" id="cd01109">
    <property type="entry name" value="HTH_YyaN"/>
    <property type="match status" value="1"/>
</dbReference>
<dbReference type="EMBL" id="AEEC02000008">
    <property type="protein sequence ID" value="EOA05371.1"/>
    <property type="molecule type" value="Genomic_DNA"/>
</dbReference>